<feature type="chain" id="PRO_5045141600" description="DUF4230 domain-containing protein" evidence="1">
    <location>
        <begin position="22"/>
        <end position="225"/>
    </location>
</feature>
<organism evidence="2 3">
    <name type="scientific">Acidovorax facilis</name>
    <dbReference type="NCBI Taxonomy" id="12917"/>
    <lineage>
        <taxon>Bacteria</taxon>
        <taxon>Pseudomonadati</taxon>
        <taxon>Pseudomonadota</taxon>
        <taxon>Betaproteobacteria</taxon>
        <taxon>Burkholderiales</taxon>
        <taxon>Comamonadaceae</taxon>
        <taxon>Acidovorax</taxon>
    </lineage>
</organism>
<accession>A0ABV8DE25</accession>
<keyword evidence="3" id="KW-1185">Reference proteome</keyword>
<name>A0ABV8DE25_9BURK</name>
<gene>
    <name evidence="2" type="ORF">ACFOW3_18620</name>
</gene>
<reference evidence="3" key="1">
    <citation type="journal article" date="2019" name="Int. J. Syst. Evol. Microbiol.">
        <title>The Global Catalogue of Microorganisms (GCM) 10K type strain sequencing project: providing services to taxonomists for standard genome sequencing and annotation.</title>
        <authorList>
            <consortium name="The Broad Institute Genomics Platform"/>
            <consortium name="The Broad Institute Genome Sequencing Center for Infectious Disease"/>
            <person name="Wu L."/>
            <person name="Ma J."/>
        </authorList>
    </citation>
    <scope>NUCLEOTIDE SEQUENCE [LARGE SCALE GENOMIC DNA]</scope>
    <source>
        <strain evidence="3">CCUG 2113</strain>
    </source>
</reference>
<evidence type="ECO:0008006" key="4">
    <source>
        <dbReference type="Google" id="ProtNLM"/>
    </source>
</evidence>
<evidence type="ECO:0000313" key="2">
    <source>
        <dbReference type="EMBL" id="MFC3936638.1"/>
    </source>
</evidence>
<proteinExistence type="predicted"/>
<dbReference type="Proteomes" id="UP001595693">
    <property type="component" value="Unassembled WGS sequence"/>
</dbReference>
<keyword evidence="1" id="KW-0732">Signal</keyword>
<sequence length="225" mass="24306">MKRIAWISCAALAVCLLTAGAASWWAQHRVDSALAQTAQLQRQVTELNNALLGYTRYTSYLTAGKQTLAEQMKLLAATVVREEGATQIIEKSVLGIASTGVVAITYTAEYAFGFDLRPESYELHATNGGIEVHIHRPALVAAPAVTNLKHRILSGGLLTDNKGAVIKLSQEAAKRARQQGEAMASDPAVLALCEKSLTEFLYGFLTKQPGVKQVPRIRVVYKPSA</sequence>
<evidence type="ECO:0000313" key="3">
    <source>
        <dbReference type="Proteomes" id="UP001595693"/>
    </source>
</evidence>
<dbReference type="RefSeq" id="WP_055397818.1">
    <property type="nucleotide sequence ID" value="NZ_JAMXAX010000010.1"/>
</dbReference>
<feature type="signal peptide" evidence="1">
    <location>
        <begin position="1"/>
        <end position="21"/>
    </location>
</feature>
<evidence type="ECO:0000256" key="1">
    <source>
        <dbReference type="SAM" id="SignalP"/>
    </source>
</evidence>
<protein>
    <recommendedName>
        <fullName evidence="4">DUF4230 domain-containing protein</fullName>
    </recommendedName>
</protein>
<dbReference type="EMBL" id="JBHSAJ010000056">
    <property type="protein sequence ID" value="MFC3936638.1"/>
    <property type="molecule type" value="Genomic_DNA"/>
</dbReference>
<comment type="caution">
    <text evidence="2">The sequence shown here is derived from an EMBL/GenBank/DDBJ whole genome shotgun (WGS) entry which is preliminary data.</text>
</comment>